<dbReference type="PANTHER" id="PTHR33180">
    <property type="entry name" value="PHOTOSYSTEM II CP43 REACTION CENTER PROTEIN"/>
    <property type="match status" value="1"/>
</dbReference>
<dbReference type="PaxDb" id="4113-PGSC0003DMT400091828"/>
<name>M1DNH5_SOLTU</name>
<feature type="domain" description="Putative plant transposon protein" evidence="2">
    <location>
        <begin position="1"/>
        <end position="105"/>
    </location>
</feature>
<sequence length="215" mass="23586">MVRGKEVECHSEHINAILGRPLHSVLPYEGLPIVQSLDDLKGWLFPMISDTTPRWMDAGAPIEKRRQIDLGLLTSQEMAMRAKQRLTSLSFPVLITELCRHAGVPRDPANDIEVTTSSSTDIRRIEAKFTREKVDKRRAAPADTSPEVNIESLPVEAPSPTLASKPSETTEDRDALETLGIPPATTGDMQGDGTAHAKSDAETDEELISVHAEET</sequence>
<keyword evidence="4" id="KW-1185">Reference proteome</keyword>
<dbReference type="Proteomes" id="UP000011115">
    <property type="component" value="Unassembled WGS sequence"/>
</dbReference>
<evidence type="ECO:0000313" key="4">
    <source>
        <dbReference type="Proteomes" id="UP000011115"/>
    </source>
</evidence>
<proteinExistence type="predicted"/>
<feature type="region of interest" description="Disordered" evidence="1">
    <location>
        <begin position="133"/>
        <end position="215"/>
    </location>
</feature>
<evidence type="ECO:0000256" key="1">
    <source>
        <dbReference type="SAM" id="MobiDB-lite"/>
    </source>
</evidence>
<dbReference type="InParanoid" id="M1DNH5"/>
<reference evidence="3" key="2">
    <citation type="submission" date="2015-06" db="UniProtKB">
        <authorList>
            <consortium name="EnsemblPlants"/>
        </authorList>
    </citation>
    <scope>IDENTIFICATION</scope>
    <source>
        <strain evidence="3">DM1-3 516 R44</strain>
    </source>
</reference>
<organism evidence="3 4">
    <name type="scientific">Solanum tuberosum</name>
    <name type="common">Potato</name>
    <dbReference type="NCBI Taxonomy" id="4113"/>
    <lineage>
        <taxon>Eukaryota</taxon>
        <taxon>Viridiplantae</taxon>
        <taxon>Streptophyta</taxon>
        <taxon>Embryophyta</taxon>
        <taxon>Tracheophyta</taxon>
        <taxon>Spermatophyta</taxon>
        <taxon>Magnoliopsida</taxon>
        <taxon>eudicotyledons</taxon>
        <taxon>Gunneridae</taxon>
        <taxon>Pentapetalae</taxon>
        <taxon>asterids</taxon>
        <taxon>lamiids</taxon>
        <taxon>Solanales</taxon>
        <taxon>Solanaceae</taxon>
        <taxon>Solanoideae</taxon>
        <taxon>Solaneae</taxon>
        <taxon>Solanum</taxon>
    </lineage>
</organism>
<dbReference type="PANTHER" id="PTHR33180:SF31">
    <property type="entry name" value="POLYPROTEIN PROTEIN"/>
    <property type="match status" value="1"/>
</dbReference>
<dbReference type="InterPro" id="IPR046796">
    <property type="entry name" value="Transposase_32_dom"/>
</dbReference>
<reference evidence="4" key="1">
    <citation type="journal article" date="2011" name="Nature">
        <title>Genome sequence and analysis of the tuber crop potato.</title>
        <authorList>
            <consortium name="The Potato Genome Sequencing Consortium"/>
        </authorList>
    </citation>
    <scope>NUCLEOTIDE SEQUENCE [LARGE SCALE GENOMIC DNA]</scope>
    <source>
        <strain evidence="4">cv. DM1-3 516 R44</strain>
    </source>
</reference>
<evidence type="ECO:0000259" key="2">
    <source>
        <dbReference type="Pfam" id="PF20167"/>
    </source>
</evidence>
<dbReference type="AlphaFoldDB" id="M1DNH5"/>
<dbReference type="Gramene" id="PGSC0003DMT400091828">
    <property type="protein sequence ID" value="PGSC0003DMT400091828"/>
    <property type="gene ID" value="PGSC0003DMG400041399"/>
</dbReference>
<dbReference type="EnsemblPlants" id="PGSC0003DMT400091828">
    <property type="protein sequence ID" value="PGSC0003DMT400091828"/>
    <property type="gene ID" value="PGSC0003DMG400041399"/>
</dbReference>
<evidence type="ECO:0000313" key="3">
    <source>
        <dbReference type="EnsemblPlants" id="PGSC0003DMT400091828"/>
    </source>
</evidence>
<dbReference type="HOGENOM" id="CLU_029307_0_0_1"/>
<dbReference type="Pfam" id="PF20167">
    <property type="entry name" value="Transposase_32"/>
    <property type="match status" value="1"/>
</dbReference>
<protein>
    <recommendedName>
        <fullName evidence="2">Putative plant transposon protein domain-containing protein</fullName>
    </recommendedName>
</protein>
<accession>M1DNH5</accession>